<evidence type="ECO:0000256" key="8">
    <source>
        <dbReference type="SAM" id="MobiDB-lite"/>
    </source>
</evidence>
<comment type="subunit">
    <text evidence="6">Homodimer.</text>
</comment>
<keyword evidence="12" id="KW-1185">Reference proteome</keyword>
<dbReference type="InterPro" id="IPR045326">
    <property type="entry name" value="ATG17-like_dom"/>
</dbReference>
<keyword evidence="6" id="KW-0472">Membrane</keyword>
<evidence type="ECO:0000256" key="4">
    <source>
        <dbReference type="ARBA" id="ARBA00023006"/>
    </source>
</evidence>
<feature type="domain" description="Autophagy-related protein 11 C-terminal" evidence="10">
    <location>
        <begin position="663"/>
        <end position="778"/>
    </location>
</feature>
<dbReference type="AlphaFoldDB" id="A0A1M8A7J7"/>
<keyword evidence="2 6" id="KW-0813">Transport</keyword>
<dbReference type="GO" id="GO:0000422">
    <property type="term" value="P:autophagy of mitochondrion"/>
    <property type="evidence" value="ECO:0007669"/>
    <property type="project" value="TreeGrafter"/>
</dbReference>
<dbReference type="VEuPathDB" id="FungiDB:MSYG_2801"/>
<dbReference type="GO" id="GO:0000045">
    <property type="term" value="P:autophagosome assembly"/>
    <property type="evidence" value="ECO:0007669"/>
    <property type="project" value="UniProtKB-UniRule"/>
</dbReference>
<evidence type="ECO:0000313" key="11">
    <source>
        <dbReference type="EMBL" id="SHO78455.1"/>
    </source>
</evidence>
<dbReference type="PANTHER" id="PTHR13222">
    <property type="entry name" value="RB1-INDUCIBLE COILED-COIL"/>
    <property type="match status" value="1"/>
</dbReference>
<feature type="compositionally biased region" description="Low complexity" evidence="8">
    <location>
        <begin position="841"/>
        <end position="852"/>
    </location>
</feature>
<dbReference type="GO" id="GO:0034045">
    <property type="term" value="C:phagophore assembly site membrane"/>
    <property type="evidence" value="ECO:0007669"/>
    <property type="project" value="UniProtKB-SubCell"/>
</dbReference>
<comment type="subcellular location">
    <subcellularLocation>
        <location evidence="6">Preautophagosomal structure membrane</location>
        <topology evidence="6">Peripheral membrane protein</topology>
    </subcellularLocation>
    <subcellularLocation>
        <location evidence="6">Vacuole membrane</location>
        <topology evidence="6">Peripheral membrane protein</topology>
    </subcellularLocation>
    <text evidence="6">During pexophagy, accumulates in the vacuolar membrane region, where the peroxisomes contact the vacuole.</text>
</comment>
<evidence type="ECO:0000313" key="12">
    <source>
        <dbReference type="Proteomes" id="UP000186303"/>
    </source>
</evidence>
<dbReference type="GO" id="GO:0015031">
    <property type="term" value="P:protein transport"/>
    <property type="evidence" value="ECO:0007669"/>
    <property type="project" value="UniProtKB-KW"/>
</dbReference>
<dbReference type="OMA" id="RINDKDQ"/>
<accession>A0A1M8A7J7</accession>
<dbReference type="GO" id="GO:0060090">
    <property type="term" value="F:molecular adaptor activity"/>
    <property type="evidence" value="ECO:0007669"/>
    <property type="project" value="TreeGrafter"/>
</dbReference>
<dbReference type="Proteomes" id="UP000186303">
    <property type="component" value="Chromosome 4"/>
</dbReference>
<dbReference type="EMBL" id="LT671824">
    <property type="protein sequence ID" value="SHO78455.1"/>
    <property type="molecule type" value="Genomic_DNA"/>
</dbReference>
<evidence type="ECO:0000256" key="1">
    <source>
        <dbReference type="ARBA" id="ARBA00009729"/>
    </source>
</evidence>
<dbReference type="GO" id="GO:0061709">
    <property type="term" value="P:reticulophagy"/>
    <property type="evidence" value="ECO:0007669"/>
    <property type="project" value="TreeGrafter"/>
</dbReference>
<protein>
    <recommendedName>
        <fullName evidence="6">Autophagy-related protein 11</fullName>
    </recommendedName>
</protein>
<feature type="coiled-coil region" evidence="7">
    <location>
        <begin position="579"/>
        <end position="606"/>
    </location>
</feature>
<evidence type="ECO:0000259" key="9">
    <source>
        <dbReference type="Pfam" id="PF04108"/>
    </source>
</evidence>
<dbReference type="InterPro" id="IPR019460">
    <property type="entry name" value="Atg11_C"/>
</dbReference>
<dbReference type="GO" id="GO:0019901">
    <property type="term" value="F:protein kinase binding"/>
    <property type="evidence" value="ECO:0007669"/>
    <property type="project" value="TreeGrafter"/>
</dbReference>
<organism evidence="11 12">
    <name type="scientific">Malassezia sympodialis (strain ATCC 42132)</name>
    <name type="common">Atopic eczema-associated yeast</name>
    <dbReference type="NCBI Taxonomy" id="1230383"/>
    <lineage>
        <taxon>Eukaryota</taxon>
        <taxon>Fungi</taxon>
        <taxon>Dikarya</taxon>
        <taxon>Basidiomycota</taxon>
        <taxon>Ustilaginomycotina</taxon>
        <taxon>Malasseziomycetes</taxon>
        <taxon>Malasseziales</taxon>
        <taxon>Malasseziaceae</taxon>
        <taxon>Malassezia</taxon>
    </lineage>
</organism>
<keyword evidence="6" id="KW-0926">Vacuole</keyword>
<evidence type="ECO:0000256" key="7">
    <source>
        <dbReference type="SAM" id="Coils"/>
    </source>
</evidence>
<dbReference type="PANTHER" id="PTHR13222:SF1">
    <property type="entry name" value="RB1-INDUCIBLE COILED-COIL PROTEIN 1"/>
    <property type="match status" value="1"/>
</dbReference>
<keyword evidence="4 6" id="KW-0072">Autophagy</keyword>
<evidence type="ECO:0000256" key="6">
    <source>
        <dbReference type="RuleBase" id="RU367075"/>
    </source>
</evidence>
<dbReference type="STRING" id="1230383.A0A1M8A7J7"/>
<keyword evidence="5 7" id="KW-0175">Coiled coil</keyword>
<dbReference type="GO" id="GO:1903599">
    <property type="term" value="P:positive regulation of autophagy of mitochondrion"/>
    <property type="evidence" value="ECO:0007669"/>
    <property type="project" value="UniProtKB-UniRule"/>
</dbReference>
<dbReference type="GO" id="GO:0034727">
    <property type="term" value="P:piecemeal microautophagy of the nucleus"/>
    <property type="evidence" value="ECO:0007669"/>
    <property type="project" value="TreeGrafter"/>
</dbReference>
<dbReference type="GO" id="GO:1990316">
    <property type="term" value="C:Atg1/ULK1 kinase complex"/>
    <property type="evidence" value="ECO:0007669"/>
    <property type="project" value="TreeGrafter"/>
</dbReference>
<dbReference type="Pfam" id="PF10377">
    <property type="entry name" value="ATG11"/>
    <property type="match status" value="1"/>
</dbReference>
<name>A0A1M8A7J7_MALS4</name>
<reference evidence="12" key="1">
    <citation type="journal article" date="2017" name="Nucleic Acids Res.">
        <title>Proteogenomics produces comprehensive and highly accurate protein-coding gene annotation in a complete genome assembly of Malassezia sympodialis.</title>
        <authorList>
            <person name="Zhu Y."/>
            <person name="Engstroem P.G."/>
            <person name="Tellgren-Roth C."/>
            <person name="Baudo C.D."/>
            <person name="Kennell J.C."/>
            <person name="Sun S."/>
            <person name="Billmyre R.B."/>
            <person name="Schroeder M.S."/>
            <person name="Andersson A."/>
            <person name="Holm T."/>
            <person name="Sigurgeirsson B."/>
            <person name="Wu G."/>
            <person name="Sankaranarayanan S.R."/>
            <person name="Siddharthan R."/>
            <person name="Sanyal K."/>
            <person name="Lundeberg J."/>
            <person name="Nystedt B."/>
            <person name="Boekhout T."/>
            <person name="Dawson T.L. Jr."/>
            <person name="Heitman J."/>
            <person name="Scheynius A."/>
            <person name="Lehtioe J."/>
        </authorList>
    </citation>
    <scope>NUCLEOTIDE SEQUENCE [LARGE SCALE GENOMIC DNA]</scope>
    <source>
        <strain evidence="12">ATCC 42132</strain>
    </source>
</reference>
<comment type="function">
    <text evidence="6">Involved in cytoplasm to vacuole transport (Cvt), pexophagy, mitophagy and nucleophagy. Recruits mitochondria for their selective degradation via autophagy (mitophagy) during starvation. Works as scaffold proteins that recruit ATG proteins to the pre-autophagosome (PAS), the site of vesicle/autophagosome formation. Required for the Cvt vesicles completion.</text>
</comment>
<sequence length="865" mass="96687">MRLIVSYCGKIIHVKNTLAEFHTLEHLLDCVSLATGILNDSLICMTKEGVQVTADVLDQFSLQRSNEEEELYVFDRELLVADTDAVAPMLEVQIDSTRVCSANYFEEPLRARALDWLMAWVTEARSTLQMRMEEASELDTGLHLIDQSTYVALHNLDLHARSIKKAVSNLETIATKDFSSMKDLLSRYEWDLAVLQRIHVNPRLHLPSDVDEEHGGDPISSSLTLASFVEPTSICELAQSCEKDMRALQTTYSTCMKRELQLSLDLFDIASEVKRTDLRPSEHLFSNIRSYYSQAMALAESIRQQCLPPSDRQPMPDTLPSGIRVHLNQLCSELSAMETKMVHSVEELAADRNELQCRHLNLVQDIGSLQSDFAELSSTVAHIDMALQSPPLNRFDQLHRLKRMCWAYGATLIEAVRRTEFASRFLQQAQDVAELMAHMSDLEIARRKTYAADIAPLLPWDTRTMEQVPPVLDITTRRRDQAESSVSFSRSDLDDFFEQLRRIDAELPHPEGSCLAVDLRESLAPLLHALDDGEAEFHRTARKQLGLSMFPDESSDEGHSLSSDTLPTSSAGPTGASRVELLESQLRAAQERIQRLESELTARTEALHASPDATSRAWTSKAHELAAHLRSMDGEPKANVLEATLSADVDTLDPALFDEVRQKLDQLSTQCHVWKQAYEGQCHDTHADHAAKLNVASFEVGSLALFLPTKRRIANSPLWAAFHIGAPHHFLRMDDALAQQVSQREWLVARIARLTRHVAGPGNVYGLSPDTPYALVDIDGWQDPAALVQPAHQTLSTSPPKSPPSSSPSPSMLSRWPWRQAFFTPMRILSDRGTRSMEPPTASTSGTTTTTAMAEFALPRSPPQL</sequence>
<feature type="region of interest" description="Disordered" evidence="8">
    <location>
        <begin position="829"/>
        <end position="865"/>
    </location>
</feature>
<feature type="region of interest" description="Disordered" evidence="8">
    <location>
        <begin position="790"/>
        <end position="812"/>
    </location>
</feature>
<gene>
    <name evidence="11" type="ORF">MSYG_2801</name>
</gene>
<dbReference type="GO" id="GO:0005774">
    <property type="term" value="C:vacuolar membrane"/>
    <property type="evidence" value="ECO:0007669"/>
    <property type="project" value="UniProtKB-SubCell"/>
</dbReference>
<dbReference type="Pfam" id="PF04108">
    <property type="entry name" value="ATG17_like"/>
    <property type="match status" value="1"/>
</dbReference>
<feature type="compositionally biased region" description="Polar residues" evidence="8">
    <location>
        <begin position="560"/>
        <end position="572"/>
    </location>
</feature>
<dbReference type="OrthoDB" id="447953at2759"/>
<evidence type="ECO:0000256" key="2">
    <source>
        <dbReference type="ARBA" id="ARBA00022448"/>
    </source>
</evidence>
<comment type="similarity">
    <text evidence="1 6">Belongs to the ATG11 family.</text>
</comment>
<feature type="domain" description="Autophagy protein ATG17-like" evidence="9">
    <location>
        <begin position="111"/>
        <end position="453"/>
    </location>
</feature>
<dbReference type="InterPro" id="IPR040040">
    <property type="entry name" value="ATG11"/>
</dbReference>
<dbReference type="GO" id="GO:0034517">
    <property type="term" value="P:ribophagy"/>
    <property type="evidence" value="ECO:0007669"/>
    <property type="project" value="TreeGrafter"/>
</dbReference>
<feature type="region of interest" description="Disordered" evidence="8">
    <location>
        <begin position="549"/>
        <end position="575"/>
    </location>
</feature>
<evidence type="ECO:0000256" key="3">
    <source>
        <dbReference type="ARBA" id="ARBA00022927"/>
    </source>
</evidence>
<evidence type="ECO:0000259" key="10">
    <source>
        <dbReference type="Pfam" id="PF10377"/>
    </source>
</evidence>
<keyword evidence="3 6" id="KW-0653">Protein transport</keyword>
<proteinExistence type="inferred from homology"/>
<evidence type="ECO:0000256" key="5">
    <source>
        <dbReference type="ARBA" id="ARBA00023054"/>
    </source>
</evidence>